<dbReference type="Gene3D" id="1.10.287.950">
    <property type="entry name" value="Methyl-accepting chemotaxis protein"/>
    <property type="match status" value="1"/>
</dbReference>
<proteinExistence type="inferred from homology"/>
<sequence>MTTNQQQDAPRRLWGDRPVLVKILTSVLVMVVVTAVITAVALVSMRQLRSDADEMYRGNVTPLQQLTEIQRAFQGDRARVVQYGIADAETRASLLDELVERKVDLEAQIEAYRPNAVSQTDVDALVAALGAYYAAAEGELFPLADAGDTAGFAAYFDDTVRPLTTGVLDAMQVETVSQGEQAAELAEETDTLAARALLATILVAVLGALAATALSYVVARGIAVRIGAVSRSLTALGDGDLTVRAEVVGRDELGQMAAALTSAQENLRGIIAEVAGTSEAVAAATEQLSAAGAQFSASSDETAAQSGVVASAAEQVSQNVQTVAAGAEEMGASIREIAQNSNEAAKVANKATERAAATNETVQKLGTSSQEIGDVIKVITSIAEQTNLLALNATIEAARAGEAGKGFAVVASEVKELAQETAKATEDIARRVEAIQGDTVGAVEAIGEIADIIGRINDYQLTIASAVEEQTATTNEMSRGVQEAATGSSEIAGNITGIAAGAQESARSMEQLNVAVGELAHVSELLDAQVSRFRL</sequence>
<feature type="domain" description="HAMP" evidence="8">
    <location>
        <begin position="220"/>
        <end position="272"/>
    </location>
</feature>
<evidence type="ECO:0000313" key="9">
    <source>
        <dbReference type="EMBL" id="SIP87632.1"/>
    </source>
</evidence>
<dbReference type="Pfam" id="PF12729">
    <property type="entry name" value="4HB_MCP_1"/>
    <property type="match status" value="1"/>
</dbReference>
<dbReference type="EMBL" id="FTMI01000001">
    <property type="protein sequence ID" value="SIP87632.1"/>
    <property type="molecule type" value="Genomic_DNA"/>
</dbReference>
<dbReference type="Pfam" id="PF00672">
    <property type="entry name" value="HAMP"/>
    <property type="match status" value="1"/>
</dbReference>
<name>A0A1N6N6C1_9MICO</name>
<dbReference type="InterPro" id="IPR004089">
    <property type="entry name" value="MCPsignal_dom"/>
</dbReference>
<dbReference type="AlphaFoldDB" id="A0A1N6N6C1"/>
<dbReference type="CDD" id="cd06225">
    <property type="entry name" value="HAMP"/>
    <property type="match status" value="1"/>
</dbReference>
<dbReference type="InterPro" id="IPR024478">
    <property type="entry name" value="HlyB_4HB_MCP"/>
</dbReference>
<keyword evidence="10" id="KW-1185">Reference proteome</keyword>
<keyword evidence="6" id="KW-0472">Membrane</keyword>
<dbReference type="InterPro" id="IPR003660">
    <property type="entry name" value="HAMP_dom"/>
</dbReference>
<evidence type="ECO:0000259" key="8">
    <source>
        <dbReference type="PROSITE" id="PS50885"/>
    </source>
</evidence>
<accession>A0A1N6N6C1</accession>
<dbReference type="PROSITE" id="PS50885">
    <property type="entry name" value="HAMP"/>
    <property type="match status" value="1"/>
</dbReference>
<dbReference type="Pfam" id="PF00015">
    <property type="entry name" value="MCPsignal"/>
    <property type="match status" value="1"/>
</dbReference>
<keyword evidence="1 6" id="KW-0812">Transmembrane</keyword>
<feature type="domain" description="Methyl-accepting transducer" evidence="7">
    <location>
        <begin position="277"/>
        <end position="513"/>
    </location>
</feature>
<dbReference type="GO" id="GO:0007165">
    <property type="term" value="P:signal transduction"/>
    <property type="evidence" value="ECO:0007669"/>
    <property type="project" value="UniProtKB-KW"/>
</dbReference>
<dbReference type="PANTHER" id="PTHR32089:SF112">
    <property type="entry name" value="LYSOZYME-LIKE PROTEIN-RELATED"/>
    <property type="match status" value="1"/>
</dbReference>
<dbReference type="PROSITE" id="PS50111">
    <property type="entry name" value="CHEMOTAXIS_TRANSDUC_2"/>
    <property type="match status" value="1"/>
</dbReference>
<dbReference type="RefSeq" id="WP_076403316.1">
    <property type="nucleotide sequence ID" value="NZ_FTMI01000001.1"/>
</dbReference>
<evidence type="ECO:0000256" key="4">
    <source>
        <dbReference type="ARBA" id="ARBA00029447"/>
    </source>
</evidence>
<dbReference type="SMART" id="SM00304">
    <property type="entry name" value="HAMP"/>
    <property type="match status" value="1"/>
</dbReference>
<feature type="transmembrane region" description="Helical" evidence="6">
    <location>
        <begin position="20"/>
        <end position="43"/>
    </location>
</feature>
<dbReference type="GO" id="GO:0004888">
    <property type="term" value="F:transmembrane signaling receptor activity"/>
    <property type="evidence" value="ECO:0007669"/>
    <property type="project" value="InterPro"/>
</dbReference>
<evidence type="ECO:0000256" key="5">
    <source>
        <dbReference type="PROSITE-ProRule" id="PRU00284"/>
    </source>
</evidence>
<evidence type="ECO:0000256" key="1">
    <source>
        <dbReference type="ARBA" id="ARBA00022692"/>
    </source>
</evidence>
<reference evidence="10" key="1">
    <citation type="submission" date="2017-01" db="EMBL/GenBank/DDBJ databases">
        <authorList>
            <person name="Varghese N."/>
            <person name="Submissions S."/>
        </authorList>
    </citation>
    <scope>NUCLEOTIDE SEQUENCE [LARGE SCALE GENOMIC DNA]</scope>
    <source>
        <strain evidence="10">3bp</strain>
    </source>
</reference>
<dbReference type="PRINTS" id="PR00260">
    <property type="entry name" value="CHEMTRNSDUCR"/>
</dbReference>
<organism evidence="9 10">
    <name type="scientific">Cellulosimicrobium aquatile</name>
    <dbReference type="NCBI Taxonomy" id="1612203"/>
    <lineage>
        <taxon>Bacteria</taxon>
        <taxon>Bacillati</taxon>
        <taxon>Actinomycetota</taxon>
        <taxon>Actinomycetes</taxon>
        <taxon>Micrococcales</taxon>
        <taxon>Promicromonosporaceae</taxon>
        <taxon>Cellulosimicrobium</taxon>
    </lineage>
</organism>
<keyword evidence="3 5" id="KW-0807">Transducer</keyword>
<protein>
    <submittedName>
        <fullName evidence="9">Methyl-accepting chemotaxis protein</fullName>
    </submittedName>
</protein>
<gene>
    <name evidence="9" type="ORF">SAMN05518682_0189</name>
</gene>
<comment type="similarity">
    <text evidence="4">Belongs to the methyl-accepting chemotaxis (MCP) protein family.</text>
</comment>
<dbReference type="GO" id="GO:0006935">
    <property type="term" value="P:chemotaxis"/>
    <property type="evidence" value="ECO:0007669"/>
    <property type="project" value="InterPro"/>
</dbReference>
<dbReference type="SMART" id="SM00283">
    <property type="entry name" value="MA"/>
    <property type="match status" value="1"/>
</dbReference>
<dbReference type="InterPro" id="IPR004090">
    <property type="entry name" value="Chemotax_Me-accpt_rcpt"/>
</dbReference>
<evidence type="ECO:0000259" key="7">
    <source>
        <dbReference type="PROSITE" id="PS50111"/>
    </source>
</evidence>
<feature type="transmembrane region" description="Helical" evidence="6">
    <location>
        <begin position="196"/>
        <end position="219"/>
    </location>
</feature>
<dbReference type="Proteomes" id="UP000186235">
    <property type="component" value="Unassembled WGS sequence"/>
</dbReference>
<evidence type="ECO:0000256" key="2">
    <source>
        <dbReference type="ARBA" id="ARBA00022989"/>
    </source>
</evidence>
<dbReference type="GO" id="GO:0016020">
    <property type="term" value="C:membrane"/>
    <property type="evidence" value="ECO:0007669"/>
    <property type="project" value="InterPro"/>
</dbReference>
<dbReference type="PANTHER" id="PTHR32089">
    <property type="entry name" value="METHYL-ACCEPTING CHEMOTAXIS PROTEIN MCPB"/>
    <property type="match status" value="1"/>
</dbReference>
<evidence type="ECO:0000256" key="3">
    <source>
        <dbReference type="ARBA" id="ARBA00023224"/>
    </source>
</evidence>
<dbReference type="SUPFAM" id="SSF58104">
    <property type="entry name" value="Methyl-accepting chemotaxis protein (MCP) signaling domain"/>
    <property type="match status" value="1"/>
</dbReference>
<evidence type="ECO:0000313" key="10">
    <source>
        <dbReference type="Proteomes" id="UP000186235"/>
    </source>
</evidence>
<keyword evidence="2 6" id="KW-1133">Transmembrane helix</keyword>
<evidence type="ECO:0000256" key="6">
    <source>
        <dbReference type="SAM" id="Phobius"/>
    </source>
</evidence>